<gene>
    <name evidence="2" type="ORF">MEG1DRAFT_03128</name>
</gene>
<evidence type="ECO:0000313" key="2">
    <source>
        <dbReference type="EMBL" id="KER02202.1"/>
    </source>
</evidence>
<protein>
    <submittedName>
        <fullName evidence="2">Uncharacterized protein</fullName>
    </submittedName>
</protein>
<dbReference type="PATRIC" id="fig|1393735.3.peg.3182"/>
<reference evidence="2 3" key="1">
    <citation type="submission" date="2014-03" db="EMBL/GenBank/DDBJ databases">
        <title>Draft Genome of Photorhabdus temperata Meg1.</title>
        <authorList>
            <person name="Hurst S.G.IV."/>
            <person name="Morris K."/>
            <person name="Thomas K."/>
            <person name="Tisa L.S."/>
        </authorList>
    </citation>
    <scope>NUCLEOTIDE SEQUENCE [LARGE SCALE GENOMIC DNA]</scope>
    <source>
        <strain evidence="2 3">Meg1</strain>
    </source>
</reference>
<evidence type="ECO:0000313" key="3">
    <source>
        <dbReference type="Proteomes" id="UP000028002"/>
    </source>
</evidence>
<feature type="signal peptide" evidence="1">
    <location>
        <begin position="1"/>
        <end position="24"/>
    </location>
</feature>
<proteinExistence type="predicted"/>
<comment type="caution">
    <text evidence="2">The sequence shown here is derived from an EMBL/GenBank/DDBJ whole genome shotgun (WGS) entry which is preliminary data.</text>
</comment>
<sequence>MKLIKSLILLSLALLTGTSLPVLALSRNITPDNINKEIMNRGINSVVAELGETGARQEITHKITTGDRDWIKLAFKLTQSIHLDFSKEMRYALSMALINNPVDVLATADKENNILLADICTIPPELETRDNKIEFVNKVRKSLGSITDYEAKGRVEECFWELEKAYNVEF</sequence>
<feature type="chain" id="PRO_5001763554" evidence="1">
    <location>
        <begin position="25"/>
        <end position="170"/>
    </location>
</feature>
<dbReference type="Proteomes" id="UP000028002">
    <property type="component" value="Unassembled WGS sequence"/>
</dbReference>
<dbReference type="EMBL" id="JGVH01000053">
    <property type="protein sequence ID" value="KER02202.1"/>
    <property type="molecule type" value="Genomic_DNA"/>
</dbReference>
<dbReference type="RefSeq" id="WP_023044335.1">
    <property type="nucleotide sequence ID" value="NZ_CAWLUD010000053.1"/>
</dbReference>
<name>A0A081RU49_PHOTE</name>
<evidence type="ECO:0000256" key="1">
    <source>
        <dbReference type="SAM" id="SignalP"/>
    </source>
</evidence>
<keyword evidence="1" id="KW-0732">Signal</keyword>
<dbReference type="AlphaFoldDB" id="A0A081RU49"/>
<accession>A0A081RU49</accession>
<organism evidence="2 3">
    <name type="scientific">Photorhabdus temperata subsp. temperata Meg1</name>
    <dbReference type="NCBI Taxonomy" id="1393735"/>
    <lineage>
        <taxon>Bacteria</taxon>
        <taxon>Pseudomonadati</taxon>
        <taxon>Pseudomonadota</taxon>
        <taxon>Gammaproteobacteria</taxon>
        <taxon>Enterobacterales</taxon>
        <taxon>Morganellaceae</taxon>
        <taxon>Photorhabdus</taxon>
    </lineage>
</organism>